<comment type="caution">
    <text evidence="5">The sequence shown here is derived from an EMBL/GenBank/DDBJ whole genome shotgun (WGS) entry which is preliminary data.</text>
</comment>
<dbReference type="GO" id="GO:0005524">
    <property type="term" value="F:ATP binding"/>
    <property type="evidence" value="ECO:0007669"/>
    <property type="project" value="UniProtKB-KW"/>
</dbReference>
<keyword evidence="1 4" id="KW-0547">Nucleotide-binding</keyword>
<protein>
    <recommendedName>
        <fullName evidence="7">T-complex protein 1 subunit delta</fullName>
    </recommendedName>
</protein>
<comment type="similarity">
    <text evidence="4">Belongs to the TCP-1 chaperonin family.</text>
</comment>
<keyword evidence="2 4" id="KW-0067">ATP-binding</keyword>
<dbReference type="EMBL" id="VIEB01001506">
    <property type="protein sequence ID" value="TQD71706.1"/>
    <property type="molecule type" value="Genomic_DNA"/>
</dbReference>
<dbReference type="GO" id="GO:0140662">
    <property type="term" value="F:ATP-dependent protein folding chaperone"/>
    <property type="evidence" value="ECO:0007669"/>
    <property type="project" value="InterPro"/>
</dbReference>
<proteinExistence type="inferred from homology"/>
<keyword evidence="3 4" id="KW-0143">Chaperone</keyword>
<dbReference type="Proteomes" id="UP000315295">
    <property type="component" value="Unassembled WGS sequence"/>
</dbReference>
<dbReference type="PRINTS" id="PR00304">
    <property type="entry name" value="TCOMPLEXTCP1"/>
</dbReference>
<dbReference type="PANTHER" id="PTHR11353">
    <property type="entry name" value="CHAPERONIN"/>
    <property type="match status" value="1"/>
</dbReference>
<evidence type="ECO:0000256" key="3">
    <source>
        <dbReference type="ARBA" id="ARBA00023186"/>
    </source>
</evidence>
<organism evidence="5 6">
    <name type="scientific">Malus baccata</name>
    <name type="common">Siberian crab apple</name>
    <name type="synonym">Pyrus baccata</name>
    <dbReference type="NCBI Taxonomy" id="106549"/>
    <lineage>
        <taxon>Eukaryota</taxon>
        <taxon>Viridiplantae</taxon>
        <taxon>Streptophyta</taxon>
        <taxon>Embryophyta</taxon>
        <taxon>Tracheophyta</taxon>
        <taxon>Spermatophyta</taxon>
        <taxon>Magnoliopsida</taxon>
        <taxon>eudicotyledons</taxon>
        <taxon>Gunneridae</taxon>
        <taxon>Pentapetalae</taxon>
        <taxon>rosids</taxon>
        <taxon>fabids</taxon>
        <taxon>Rosales</taxon>
        <taxon>Rosaceae</taxon>
        <taxon>Amygdaloideae</taxon>
        <taxon>Maleae</taxon>
        <taxon>Malus</taxon>
    </lineage>
</organism>
<dbReference type="SUPFAM" id="SSF48592">
    <property type="entry name" value="GroEL equatorial domain-like"/>
    <property type="match status" value="1"/>
</dbReference>
<evidence type="ECO:0000313" key="5">
    <source>
        <dbReference type="EMBL" id="TQD71706.1"/>
    </source>
</evidence>
<dbReference type="Gene3D" id="1.10.560.10">
    <property type="entry name" value="GroEL-like equatorial domain"/>
    <property type="match status" value="1"/>
</dbReference>
<evidence type="ECO:0000313" key="6">
    <source>
        <dbReference type="Proteomes" id="UP000315295"/>
    </source>
</evidence>
<name>A0A540KBV4_MALBA</name>
<accession>A0A540KBV4</accession>
<dbReference type="Pfam" id="PF00118">
    <property type="entry name" value="Cpn60_TCP1"/>
    <property type="match status" value="1"/>
</dbReference>
<evidence type="ECO:0008006" key="7">
    <source>
        <dbReference type="Google" id="ProtNLM"/>
    </source>
</evidence>
<dbReference type="AlphaFoldDB" id="A0A540KBV4"/>
<dbReference type="InterPro" id="IPR002423">
    <property type="entry name" value="Cpn60/GroEL/TCP-1"/>
</dbReference>
<evidence type="ECO:0000256" key="1">
    <source>
        <dbReference type="ARBA" id="ARBA00022741"/>
    </source>
</evidence>
<dbReference type="STRING" id="106549.A0A540KBV4"/>
<reference evidence="5 6" key="1">
    <citation type="journal article" date="2019" name="G3 (Bethesda)">
        <title>Sequencing of a Wild Apple (Malus baccata) Genome Unravels the Differences Between Cultivated and Wild Apple Species Regarding Disease Resistance and Cold Tolerance.</title>
        <authorList>
            <person name="Chen X."/>
        </authorList>
    </citation>
    <scope>NUCLEOTIDE SEQUENCE [LARGE SCALE GENOMIC DNA]</scope>
    <source>
        <strain evidence="6">cv. Shandingzi</strain>
        <tissue evidence="5">Leaves</tissue>
    </source>
</reference>
<evidence type="ECO:0000256" key="4">
    <source>
        <dbReference type="RuleBase" id="RU004187"/>
    </source>
</evidence>
<evidence type="ECO:0000256" key="2">
    <source>
        <dbReference type="ARBA" id="ARBA00022840"/>
    </source>
</evidence>
<dbReference type="InterPro" id="IPR017998">
    <property type="entry name" value="Chaperone_TCP-1"/>
</dbReference>
<sequence>MHVKHSSGLIPLVSKEIAEIKEPSPHATDNGERKCCCWRRKFMHLEEFRVSLIPASMASSAVISQPRSSKTESYVDNKCKEDIRQENITTTCAVTDVIRTNLGPKVMDKMISTTNSEVIITNGGATILNKMKVLQPAAKMLVELSKSHDAAAGDGSTIVVVIAGALLKQC</sequence>
<dbReference type="InterPro" id="IPR027413">
    <property type="entry name" value="GROEL-like_equatorial_sf"/>
</dbReference>
<keyword evidence="6" id="KW-1185">Reference proteome</keyword>
<gene>
    <name evidence="5" type="ORF">C1H46_042758</name>
</gene>